<dbReference type="Proteomes" id="UP000071859">
    <property type="component" value="Unassembled WGS sequence"/>
</dbReference>
<dbReference type="AlphaFoldDB" id="A0A158DYX7"/>
<name>A0A158DYX7_9BURK</name>
<protein>
    <submittedName>
        <fullName evidence="1">Uncharacterized protein</fullName>
    </submittedName>
</protein>
<evidence type="ECO:0000313" key="2">
    <source>
        <dbReference type="Proteomes" id="UP000071859"/>
    </source>
</evidence>
<evidence type="ECO:0000313" key="1">
    <source>
        <dbReference type="EMBL" id="SAK99835.1"/>
    </source>
</evidence>
<keyword evidence="2" id="KW-1185">Reference proteome</keyword>
<dbReference type="RefSeq" id="WP_062609632.1">
    <property type="nucleotide sequence ID" value="NZ_FCOX02000040.1"/>
</dbReference>
<proteinExistence type="predicted"/>
<gene>
    <name evidence="1" type="ORF">AWB78_05836</name>
</gene>
<dbReference type="EMBL" id="FCOX02000040">
    <property type="protein sequence ID" value="SAK99835.1"/>
    <property type="molecule type" value="Genomic_DNA"/>
</dbReference>
<sequence>MISEELDFSLLSLDFLFKLLKNWPAQDSEGATVRFGRLGTGKYPNYQINPAMDTPVTYRGMTHEPDEHIPEFHSGNLTNAYGYDRIKTEFDVALKSDFAALDHLAKFYKKNPSKYPKPDLSQRKIIVHKMMNGAPLEQSLKDVLASAAPS</sequence>
<accession>A0A158DYX7</accession>
<organism evidence="1 2">
    <name type="scientific">Caballeronia calidae</name>
    <dbReference type="NCBI Taxonomy" id="1777139"/>
    <lineage>
        <taxon>Bacteria</taxon>
        <taxon>Pseudomonadati</taxon>
        <taxon>Pseudomonadota</taxon>
        <taxon>Betaproteobacteria</taxon>
        <taxon>Burkholderiales</taxon>
        <taxon>Burkholderiaceae</taxon>
        <taxon>Caballeronia</taxon>
    </lineage>
</organism>
<reference evidence="1" key="1">
    <citation type="submission" date="2016-01" db="EMBL/GenBank/DDBJ databases">
        <authorList>
            <person name="Peeters C."/>
        </authorList>
    </citation>
    <scope>NUCLEOTIDE SEQUENCE</scope>
    <source>
        <strain evidence="1">LMG 29321</strain>
    </source>
</reference>
<comment type="caution">
    <text evidence="1">The sequence shown here is derived from an EMBL/GenBank/DDBJ whole genome shotgun (WGS) entry which is preliminary data.</text>
</comment>